<dbReference type="Proteomes" id="UP000054776">
    <property type="component" value="Unassembled WGS sequence"/>
</dbReference>
<evidence type="ECO:0000313" key="2">
    <source>
        <dbReference type="Proteomes" id="UP000054776"/>
    </source>
</evidence>
<dbReference type="EMBL" id="JYDH01000038">
    <property type="protein sequence ID" value="KRY36930.1"/>
    <property type="molecule type" value="Genomic_DNA"/>
</dbReference>
<evidence type="ECO:0000313" key="1">
    <source>
        <dbReference type="EMBL" id="KRY36930.1"/>
    </source>
</evidence>
<gene>
    <name evidence="1" type="ORF">T01_13878</name>
</gene>
<keyword evidence="2" id="KW-1185">Reference proteome</keyword>
<dbReference type="EMBL" id="JYDH01000038">
    <property type="protein sequence ID" value="KRY36926.1"/>
    <property type="molecule type" value="Genomic_DNA"/>
</dbReference>
<name>A0A0V1BJ59_TRISP</name>
<proteinExistence type="predicted"/>
<feature type="non-terminal residue" evidence="1">
    <location>
        <position position="1"/>
    </location>
</feature>
<organism evidence="1 2">
    <name type="scientific">Trichinella spiralis</name>
    <name type="common">Trichina worm</name>
    <dbReference type="NCBI Taxonomy" id="6334"/>
    <lineage>
        <taxon>Eukaryota</taxon>
        <taxon>Metazoa</taxon>
        <taxon>Ecdysozoa</taxon>
        <taxon>Nematoda</taxon>
        <taxon>Enoplea</taxon>
        <taxon>Dorylaimia</taxon>
        <taxon>Trichinellida</taxon>
        <taxon>Trichinellidae</taxon>
        <taxon>Trichinella</taxon>
    </lineage>
</organism>
<dbReference type="AlphaFoldDB" id="A0A0V1BJ59"/>
<accession>A0A0V1BJ59</accession>
<protein>
    <submittedName>
        <fullName evidence="1">Uncharacterized protein</fullName>
    </submittedName>
</protein>
<comment type="caution">
    <text evidence="1">The sequence shown here is derived from an EMBL/GenBank/DDBJ whole genome shotgun (WGS) entry which is preliminary data.</text>
</comment>
<sequence length="89" mass="10337">HTVYFTVTVGSCGGNERVIQSQVMVFFYQKLVSNKVLLHLMRCVNTQVMPSCKRRKKIGRADLSDKHWREPQANSMNGVNFNRLIKRCH</sequence>
<reference evidence="1 2" key="1">
    <citation type="submission" date="2015-01" db="EMBL/GenBank/DDBJ databases">
        <title>Evolution of Trichinella species and genotypes.</title>
        <authorList>
            <person name="Korhonen P.K."/>
            <person name="Edoardo P."/>
            <person name="Giuseppe L.R."/>
            <person name="Gasser R.B."/>
        </authorList>
    </citation>
    <scope>NUCLEOTIDE SEQUENCE [LARGE SCALE GENOMIC DNA]</scope>
    <source>
        <strain evidence="1">ISS3</strain>
    </source>
</reference>